<proteinExistence type="predicted"/>
<dbReference type="InterPro" id="IPR029052">
    <property type="entry name" value="Metallo-depent_PP-like"/>
</dbReference>
<organism evidence="2 3">
    <name type="scientific">Deinococcus malanensis</name>
    <dbReference type="NCBI Taxonomy" id="1706855"/>
    <lineage>
        <taxon>Bacteria</taxon>
        <taxon>Thermotogati</taxon>
        <taxon>Deinococcota</taxon>
        <taxon>Deinococci</taxon>
        <taxon>Deinococcales</taxon>
        <taxon>Deinococcaceae</taxon>
        <taxon>Deinococcus</taxon>
    </lineage>
</organism>
<evidence type="ECO:0000259" key="1">
    <source>
        <dbReference type="Pfam" id="PF00149"/>
    </source>
</evidence>
<comment type="caution">
    <text evidence="2">The sequence shown here is derived from an EMBL/GenBank/DDBJ whole genome shotgun (WGS) entry which is preliminary data.</text>
</comment>
<dbReference type="Proteomes" id="UP000647587">
    <property type="component" value="Unassembled WGS sequence"/>
</dbReference>
<gene>
    <name evidence="2" type="ORF">GCM10008955_41380</name>
</gene>
<dbReference type="Gene3D" id="3.60.21.10">
    <property type="match status" value="1"/>
</dbReference>
<dbReference type="InterPro" id="IPR050126">
    <property type="entry name" value="Ap4A_hydrolase"/>
</dbReference>
<dbReference type="SUPFAM" id="SSF56300">
    <property type="entry name" value="Metallo-dependent phosphatases"/>
    <property type="match status" value="1"/>
</dbReference>
<sequence length="219" mass="24067">MSEPMNRLHSLPPVAIGDIHGCLDLLNAAVEKFHDRHLVLLGDYVDRGPDDRGVLDRVRDLVEFGRATALMGNHDDMMIRAVLEGRSAEVWLHNGGDVTMNEYGDDHGALREDAVWMREHLQQHVIIGGTLFAHAMRPDPTGRDVDTHLWGRPDGSSPLYRLPKGVTHSVHGHTVVDEPVTAEASDGSIVWFIDTGAVHTGILTALDTASWTTTELSAH</sequence>
<protein>
    <submittedName>
        <fullName evidence="2">Serine/threonine protein phosphatase</fullName>
    </submittedName>
</protein>
<name>A0ABQ2F348_9DEIO</name>
<reference evidence="3" key="1">
    <citation type="journal article" date="2019" name="Int. J. Syst. Evol. Microbiol.">
        <title>The Global Catalogue of Microorganisms (GCM) 10K type strain sequencing project: providing services to taxonomists for standard genome sequencing and annotation.</title>
        <authorList>
            <consortium name="The Broad Institute Genomics Platform"/>
            <consortium name="The Broad Institute Genome Sequencing Center for Infectious Disease"/>
            <person name="Wu L."/>
            <person name="Ma J."/>
        </authorList>
    </citation>
    <scope>NUCLEOTIDE SEQUENCE [LARGE SCALE GENOMIC DNA]</scope>
    <source>
        <strain evidence="3">JCM 30331</strain>
    </source>
</reference>
<feature type="domain" description="Calcineurin-like phosphoesterase" evidence="1">
    <location>
        <begin position="14"/>
        <end position="176"/>
    </location>
</feature>
<keyword evidence="3" id="KW-1185">Reference proteome</keyword>
<accession>A0ABQ2F348</accession>
<dbReference type="InterPro" id="IPR004843">
    <property type="entry name" value="Calcineurin-like_PHP"/>
</dbReference>
<evidence type="ECO:0000313" key="3">
    <source>
        <dbReference type="Proteomes" id="UP000647587"/>
    </source>
</evidence>
<dbReference type="PANTHER" id="PTHR42850:SF4">
    <property type="entry name" value="ZINC-DEPENDENT ENDOPOLYPHOSPHATASE"/>
    <property type="match status" value="1"/>
</dbReference>
<evidence type="ECO:0000313" key="2">
    <source>
        <dbReference type="EMBL" id="GGK43336.1"/>
    </source>
</evidence>
<dbReference type="CDD" id="cd00144">
    <property type="entry name" value="MPP_PPP_family"/>
    <property type="match status" value="1"/>
</dbReference>
<dbReference type="EMBL" id="BMPP01000038">
    <property type="protein sequence ID" value="GGK43336.1"/>
    <property type="molecule type" value="Genomic_DNA"/>
</dbReference>
<dbReference type="Pfam" id="PF00149">
    <property type="entry name" value="Metallophos"/>
    <property type="match status" value="1"/>
</dbReference>
<dbReference type="PANTHER" id="PTHR42850">
    <property type="entry name" value="METALLOPHOSPHOESTERASE"/>
    <property type="match status" value="1"/>
</dbReference>